<organism evidence="4 5">
    <name type="scientific">Perilla frutescens var. hirtella</name>
    <name type="common">Perilla citriodora</name>
    <name type="synonym">Perilla setoyensis</name>
    <dbReference type="NCBI Taxonomy" id="608512"/>
    <lineage>
        <taxon>Eukaryota</taxon>
        <taxon>Viridiplantae</taxon>
        <taxon>Streptophyta</taxon>
        <taxon>Embryophyta</taxon>
        <taxon>Tracheophyta</taxon>
        <taxon>Spermatophyta</taxon>
        <taxon>Magnoliopsida</taxon>
        <taxon>eudicotyledons</taxon>
        <taxon>Gunneridae</taxon>
        <taxon>Pentapetalae</taxon>
        <taxon>asterids</taxon>
        <taxon>lamiids</taxon>
        <taxon>Lamiales</taxon>
        <taxon>Lamiaceae</taxon>
        <taxon>Nepetoideae</taxon>
        <taxon>Elsholtzieae</taxon>
        <taxon>Perilla</taxon>
    </lineage>
</organism>
<proteinExistence type="predicted"/>
<evidence type="ECO:0000313" key="4">
    <source>
        <dbReference type="EMBL" id="KAH6838048.1"/>
    </source>
</evidence>
<evidence type="ECO:0000313" key="5">
    <source>
        <dbReference type="Proteomes" id="UP001190926"/>
    </source>
</evidence>
<comment type="caution">
    <text evidence="4">The sequence shown here is derived from an EMBL/GenBank/DDBJ whole genome shotgun (WGS) entry which is preliminary data.</text>
</comment>
<feature type="domain" description="FAR1" evidence="2">
    <location>
        <begin position="54"/>
        <end position="142"/>
    </location>
</feature>
<feature type="region of interest" description="Disordered" evidence="1">
    <location>
        <begin position="1"/>
        <end position="25"/>
    </location>
</feature>
<keyword evidence="5" id="KW-1185">Reference proteome</keyword>
<name>A0AAD4JQC4_PERFH</name>
<feature type="domain" description="MULE transposase" evidence="3">
    <location>
        <begin position="265"/>
        <end position="359"/>
    </location>
</feature>
<gene>
    <name evidence="4" type="ORF">C2S53_019171</name>
</gene>
<dbReference type="AlphaFoldDB" id="A0AAD4JQC4"/>
<dbReference type="Pfam" id="PF10551">
    <property type="entry name" value="MULE"/>
    <property type="match status" value="1"/>
</dbReference>
<dbReference type="PANTHER" id="PTHR47718">
    <property type="entry name" value="OS01G0519700 PROTEIN"/>
    <property type="match status" value="1"/>
</dbReference>
<reference evidence="4 5" key="1">
    <citation type="journal article" date="2021" name="Nat. Commun.">
        <title>Incipient diploidization of the medicinal plant Perilla within 10,000 years.</title>
        <authorList>
            <person name="Zhang Y."/>
            <person name="Shen Q."/>
            <person name="Leng L."/>
            <person name="Zhang D."/>
            <person name="Chen S."/>
            <person name="Shi Y."/>
            <person name="Ning Z."/>
            <person name="Chen S."/>
        </authorList>
    </citation>
    <scope>NUCLEOTIDE SEQUENCE [LARGE SCALE GENOMIC DNA]</scope>
    <source>
        <strain evidence="5">cv. PC099</strain>
    </source>
</reference>
<dbReference type="PANTHER" id="PTHR47718:SF17">
    <property type="entry name" value="PROTEIN FAR1-RELATED SEQUENCE 5-LIKE"/>
    <property type="match status" value="1"/>
</dbReference>
<evidence type="ECO:0000259" key="2">
    <source>
        <dbReference type="Pfam" id="PF03101"/>
    </source>
</evidence>
<evidence type="ECO:0000256" key="1">
    <source>
        <dbReference type="SAM" id="MobiDB-lite"/>
    </source>
</evidence>
<protein>
    <recommendedName>
        <fullName evidence="6">Protein FAR1-RELATED SEQUENCE</fullName>
    </recommendedName>
</protein>
<evidence type="ECO:0000259" key="3">
    <source>
        <dbReference type="Pfam" id="PF10551"/>
    </source>
</evidence>
<sequence length="364" mass="41722">MEIDLNVPLGPEIGESESSTAAGDGESIDSAVNVYEKRLSIGSIVKSVESAYLLYCEYARLVGFSMRKGPQNYFRKSSEVRMKSFLCHCEGKPDCKRSTDRIANYRKQQRRTGCLARLRIIRTLEGPWRVSKFVKGHNHELVDPDQSYLLRSVRNLTAAKANVVEAFQEAGISISQSHRYMAKEAEGVQNVGFTKKDAYDHVRRVKMQSRLPSEDAMALHEYFQKKALVEPGFYWSAMLDNEGRFLNFFIRDTHSTMDYECFGDVLSVDTTFKTNKYDLICAPFVGINHHRSNVLFGIAFMSDETTASFEWLFQMFLDAMQEKEPAIIFFDQCQTLMNAIDCCFHSVSHRLCQWHVNQNAPVHF</sequence>
<accession>A0AAD4JQC4</accession>
<dbReference type="InterPro" id="IPR004330">
    <property type="entry name" value="FAR1_DNA_bnd_dom"/>
</dbReference>
<dbReference type="EMBL" id="SDAM02000003">
    <property type="protein sequence ID" value="KAH6838048.1"/>
    <property type="molecule type" value="Genomic_DNA"/>
</dbReference>
<dbReference type="Pfam" id="PF03101">
    <property type="entry name" value="FAR1"/>
    <property type="match status" value="1"/>
</dbReference>
<dbReference type="Proteomes" id="UP001190926">
    <property type="component" value="Unassembled WGS sequence"/>
</dbReference>
<dbReference type="InterPro" id="IPR018289">
    <property type="entry name" value="MULE_transposase_dom"/>
</dbReference>
<evidence type="ECO:0008006" key="6">
    <source>
        <dbReference type="Google" id="ProtNLM"/>
    </source>
</evidence>